<dbReference type="AlphaFoldDB" id="A0A0C3BY20"/>
<keyword evidence="2" id="KW-1185">Reference proteome</keyword>
<dbReference type="HOGENOM" id="CLU_2146794_0_0_1"/>
<sequence>MKVSELDGYLFGCIVKPNIATDLLSHHHWVGNNNKLVGFLNMYVDNGELPSLQGPITQVHLIQEVLSISYFKDVTTWQATTNRMGDLCAQIYTQTVPTQDVMFMLAMLTALE</sequence>
<protein>
    <submittedName>
        <fullName evidence="1">Uncharacterized protein</fullName>
    </submittedName>
</protein>
<organism evidence="1 2">
    <name type="scientific">Piloderma croceum (strain F 1598)</name>
    <dbReference type="NCBI Taxonomy" id="765440"/>
    <lineage>
        <taxon>Eukaryota</taxon>
        <taxon>Fungi</taxon>
        <taxon>Dikarya</taxon>
        <taxon>Basidiomycota</taxon>
        <taxon>Agaricomycotina</taxon>
        <taxon>Agaricomycetes</taxon>
        <taxon>Agaricomycetidae</taxon>
        <taxon>Atheliales</taxon>
        <taxon>Atheliaceae</taxon>
        <taxon>Piloderma</taxon>
    </lineage>
</organism>
<evidence type="ECO:0000313" key="2">
    <source>
        <dbReference type="Proteomes" id="UP000054166"/>
    </source>
</evidence>
<accession>A0A0C3BY20</accession>
<reference evidence="2" key="2">
    <citation type="submission" date="2015-01" db="EMBL/GenBank/DDBJ databases">
        <title>Evolutionary Origins and Diversification of the Mycorrhizal Mutualists.</title>
        <authorList>
            <consortium name="DOE Joint Genome Institute"/>
            <consortium name="Mycorrhizal Genomics Consortium"/>
            <person name="Kohler A."/>
            <person name="Kuo A."/>
            <person name="Nagy L.G."/>
            <person name="Floudas D."/>
            <person name="Copeland A."/>
            <person name="Barry K.W."/>
            <person name="Cichocki N."/>
            <person name="Veneault-Fourrey C."/>
            <person name="LaButti K."/>
            <person name="Lindquist E.A."/>
            <person name="Lipzen A."/>
            <person name="Lundell T."/>
            <person name="Morin E."/>
            <person name="Murat C."/>
            <person name="Riley R."/>
            <person name="Ohm R."/>
            <person name="Sun H."/>
            <person name="Tunlid A."/>
            <person name="Henrissat B."/>
            <person name="Grigoriev I.V."/>
            <person name="Hibbett D.S."/>
            <person name="Martin F."/>
        </authorList>
    </citation>
    <scope>NUCLEOTIDE SEQUENCE [LARGE SCALE GENOMIC DNA]</scope>
    <source>
        <strain evidence="2">F 1598</strain>
    </source>
</reference>
<evidence type="ECO:0000313" key="1">
    <source>
        <dbReference type="EMBL" id="KIM91448.1"/>
    </source>
</evidence>
<dbReference type="Proteomes" id="UP000054166">
    <property type="component" value="Unassembled WGS sequence"/>
</dbReference>
<dbReference type="EMBL" id="KN832971">
    <property type="protein sequence ID" value="KIM91448.1"/>
    <property type="molecule type" value="Genomic_DNA"/>
</dbReference>
<reference evidence="1 2" key="1">
    <citation type="submission" date="2014-04" db="EMBL/GenBank/DDBJ databases">
        <authorList>
            <consortium name="DOE Joint Genome Institute"/>
            <person name="Kuo A."/>
            <person name="Tarkka M."/>
            <person name="Buscot F."/>
            <person name="Kohler A."/>
            <person name="Nagy L.G."/>
            <person name="Floudas D."/>
            <person name="Copeland A."/>
            <person name="Barry K.W."/>
            <person name="Cichocki N."/>
            <person name="Veneault-Fourrey C."/>
            <person name="LaButti K."/>
            <person name="Lindquist E.A."/>
            <person name="Lipzen A."/>
            <person name="Lundell T."/>
            <person name="Morin E."/>
            <person name="Murat C."/>
            <person name="Sun H."/>
            <person name="Tunlid A."/>
            <person name="Henrissat B."/>
            <person name="Grigoriev I.V."/>
            <person name="Hibbett D.S."/>
            <person name="Martin F."/>
            <person name="Nordberg H.P."/>
            <person name="Cantor M.N."/>
            <person name="Hua S.X."/>
        </authorList>
    </citation>
    <scope>NUCLEOTIDE SEQUENCE [LARGE SCALE GENOMIC DNA]</scope>
    <source>
        <strain evidence="1 2">F 1598</strain>
    </source>
</reference>
<dbReference type="OrthoDB" id="2941894at2759"/>
<gene>
    <name evidence="1" type="ORF">PILCRDRAFT_637</name>
</gene>
<dbReference type="InParanoid" id="A0A0C3BY20"/>
<name>A0A0C3BY20_PILCF</name>
<proteinExistence type="predicted"/>